<evidence type="ECO:0000313" key="14">
    <source>
        <dbReference type="EMBL" id="SDI86500.1"/>
    </source>
</evidence>
<dbReference type="Pfam" id="PF07715">
    <property type="entry name" value="Plug"/>
    <property type="match status" value="1"/>
</dbReference>
<keyword evidence="8 9" id="KW-0998">Cell outer membrane</keyword>
<keyword evidence="15" id="KW-1185">Reference proteome</keyword>
<dbReference type="GO" id="GO:0015344">
    <property type="term" value="F:siderophore uptake transmembrane transporter activity"/>
    <property type="evidence" value="ECO:0007669"/>
    <property type="project" value="TreeGrafter"/>
</dbReference>
<evidence type="ECO:0000256" key="5">
    <source>
        <dbReference type="ARBA" id="ARBA00022692"/>
    </source>
</evidence>
<dbReference type="InterPro" id="IPR036942">
    <property type="entry name" value="Beta-barrel_TonB_sf"/>
</dbReference>
<evidence type="ECO:0000256" key="1">
    <source>
        <dbReference type="ARBA" id="ARBA00004571"/>
    </source>
</evidence>
<evidence type="ECO:0000256" key="3">
    <source>
        <dbReference type="ARBA" id="ARBA00022448"/>
    </source>
</evidence>
<dbReference type="GO" id="GO:0009279">
    <property type="term" value="C:cell outer membrane"/>
    <property type="evidence" value="ECO:0007669"/>
    <property type="project" value="UniProtKB-SubCell"/>
</dbReference>
<evidence type="ECO:0000313" key="15">
    <source>
        <dbReference type="Proteomes" id="UP000199093"/>
    </source>
</evidence>
<comment type="subcellular location">
    <subcellularLocation>
        <location evidence="1 9">Cell outer membrane</location>
        <topology evidence="1 9">Multi-pass membrane protein</topology>
    </subcellularLocation>
</comment>
<proteinExistence type="inferred from homology"/>
<evidence type="ECO:0000256" key="11">
    <source>
        <dbReference type="SAM" id="SignalP"/>
    </source>
</evidence>
<dbReference type="Pfam" id="PF00593">
    <property type="entry name" value="TonB_dep_Rec_b-barrel"/>
    <property type="match status" value="1"/>
</dbReference>
<dbReference type="AlphaFoldDB" id="A0A1G8P3U7"/>
<keyword evidence="14" id="KW-0675">Receptor</keyword>
<evidence type="ECO:0000256" key="7">
    <source>
        <dbReference type="ARBA" id="ARBA00023136"/>
    </source>
</evidence>
<dbReference type="STRING" id="555512.SAMN04487993_1011126"/>
<keyword evidence="11" id="KW-0732">Signal</keyword>
<dbReference type="SUPFAM" id="SSF56935">
    <property type="entry name" value="Porins"/>
    <property type="match status" value="1"/>
</dbReference>
<keyword evidence="3 9" id="KW-0813">Transport</keyword>
<dbReference type="Proteomes" id="UP000199093">
    <property type="component" value="Unassembled WGS sequence"/>
</dbReference>
<evidence type="ECO:0000256" key="4">
    <source>
        <dbReference type="ARBA" id="ARBA00022452"/>
    </source>
</evidence>
<keyword evidence="6 10" id="KW-0798">TonB box</keyword>
<keyword evidence="7 9" id="KW-0472">Membrane</keyword>
<organism evidence="14 15">
    <name type="scientific">Salipiger marinus</name>
    <dbReference type="NCBI Taxonomy" id="555512"/>
    <lineage>
        <taxon>Bacteria</taxon>
        <taxon>Pseudomonadati</taxon>
        <taxon>Pseudomonadota</taxon>
        <taxon>Alphaproteobacteria</taxon>
        <taxon>Rhodobacterales</taxon>
        <taxon>Roseobacteraceae</taxon>
        <taxon>Salipiger</taxon>
    </lineage>
</organism>
<dbReference type="OrthoDB" id="9796221at2"/>
<dbReference type="PANTHER" id="PTHR30069">
    <property type="entry name" value="TONB-DEPENDENT OUTER MEMBRANE RECEPTOR"/>
    <property type="match status" value="1"/>
</dbReference>
<comment type="similarity">
    <text evidence="2 9 10">Belongs to the TonB-dependent receptor family.</text>
</comment>
<feature type="domain" description="TonB-dependent receptor-like beta-barrel" evidence="12">
    <location>
        <begin position="245"/>
        <end position="637"/>
    </location>
</feature>
<dbReference type="InterPro" id="IPR000531">
    <property type="entry name" value="Beta-barrel_TonB"/>
</dbReference>
<protein>
    <submittedName>
        <fullName evidence="14">Hemoglobin/transferrin/lactoferrin receptor protein</fullName>
    </submittedName>
</protein>
<dbReference type="PANTHER" id="PTHR30069:SF41">
    <property type="entry name" value="HEME_HEMOPEXIN UTILIZATION PROTEIN C"/>
    <property type="match status" value="1"/>
</dbReference>
<sequence length="665" mass="71572">MTTFSLRAGLLCGAALSLVLPAQPVFGQDALDLGTVLLPRSKREVQTGTATAQTVVDQEEIEDRQASTIADLIDSVPGVSLINGSSPSGSGINIRGFGANSAYGSDQKVGIIVDGASVGAEELYRIGTQLYTDPELYKQVTVVRGSAGTFEYGSGMIGGLVKLETKDASDFTGGAPGVKLRQTLQYSSNGDEGVSSTILAWQPTREFELLGNYTWRSYGVPVDGAGDDITSDGSTLPSWALKGKYTFGAARNQYLSLSLADTESEELDVPYNSRAVATDSFGNVDRRVRSRTAVLTYGFDAPGTDLINLTAQLSHADQDIDSSYVEGSSPYEGTPFEPTVRALGDADNRYRTTKFTLKNQALFDTGGASHDLRVGLERIRKIRADNPDASASGGTDWRWALFAVDDIRFGKSWTVTPALRYEQQRIGGDGYDSFDSDAVMGGVTLRYALGTGWAVFGSGSYTENLPILDDLGTVAYMEQSEKAETYELGFSYDRTSLVAAGDSLAVKLNAYDTRVWDVTSYSGLDRVHLQGLELEAAYSLAGGLYVDLAANAMRGQGYASGRSSGDDFQGIPADTLRLTLGKRWGEELDTSWEMVAAADMDDWTTPTPGYAVHNLRATWSPQAGALAGSEIRFGLENAFDREYRQHLSENNAAGRTFKLTLARTF</sequence>
<dbReference type="InterPro" id="IPR037066">
    <property type="entry name" value="Plug_dom_sf"/>
</dbReference>
<evidence type="ECO:0000256" key="9">
    <source>
        <dbReference type="PROSITE-ProRule" id="PRU01360"/>
    </source>
</evidence>
<evidence type="ECO:0000256" key="6">
    <source>
        <dbReference type="ARBA" id="ARBA00023077"/>
    </source>
</evidence>
<accession>A0A1G8P3U7</accession>
<evidence type="ECO:0000259" key="12">
    <source>
        <dbReference type="Pfam" id="PF00593"/>
    </source>
</evidence>
<dbReference type="PROSITE" id="PS52016">
    <property type="entry name" value="TONB_DEPENDENT_REC_3"/>
    <property type="match status" value="1"/>
</dbReference>
<evidence type="ECO:0000259" key="13">
    <source>
        <dbReference type="Pfam" id="PF07715"/>
    </source>
</evidence>
<dbReference type="GO" id="GO:0044718">
    <property type="term" value="P:siderophore transmembrane transport"/>
    <property type="evidence" value="ECO:0007669"/>
    <property type="project" value="TreeGrafter"/>
</dbReference>
<dbReference type="Gene3D" id="2.170.130.10">
    <property type="entry name" value="TonB-dependent receptor, plug domain"/>
    <property type="match status" value="1"/>
</dbReference>
<dbReference type="CDD" id="cd01347">
    <property type="entry name" value="ligand_gated_channel"/>
    <property type="match status" value="1"/>
</dbReference>
<evidence type="ECO:0000256" key="2">
    <source>
        <dbReference type="ARBA" id="ARBA00009810"/>
    </source>
</evidence>
<dbReference type="Gene3D" id="2.40.170.20">
    <property type="entry name" value="TonB-dependent receptor, beta-barrel domain"/>
    <property type="match status" value="1"/>
</dbReference>
<feature type="chain" id="PRO_5011489709" evidence="11">
    <location>
        <begin position="28"/>
        <end position="665"/>
    </location>
</feature>
<evidence type="ECO:0000256" key="10">
    <source>
        <dbReference type="RuleBase" id="RU003357"/>
    </source>
</evidence>
<dbReference type="InterPro" id="IPR039426">
    <property type="entry name" value="TonB-dep_rcpt-like"/>
</dbReference>
<keyword evidence="5 9" id="KW-0812">Transmembrane</keyword>
<evidence type="ECO:0000256" key="8">
    <source>
        <dbReference type="ARBA" id="ARBA00023237"/>
    </source>
</evidence>
<name>A0A1G8P3U7_9RHOB</name>
<feature type="domain" description="TonB-dependent receptor plug" evidence="13">
    <location>
        <begin position="49"/>
        <end position="159"/>
    </location>
</feature>
<keyword evidence="4 9" id="KW-1134">Transmembrane beta strand</keyword>
<dbReference type="EMBL" id="FNEJ01000011">
    <property type="protein sequence ID" value="SDI86500.1"/>
    <property type="molecule type" value="Genomic_DNA"/>
</dbReference>
<dbReference type="RefSeq" id="WP_089848060.1">
    <property type="nucleotide sequence ID" value="NZ_FNEJ01000011.1"/>
</dbReference>
<reference evidence="14 15" key="1">
    <citation type="submission" date="2016-10" db="EMBL/GenBank/DDBJ databases">
        <authorList>
            <person name="de Groot N.N."/>
        </authorList>
    </citation>
    <scope>NUCLEOTIDE SEQUENCE [LARGE SCALE GENOMIC DNA]</scope>
    <source>
        <strain evidence="14 15">DSM 26424</strain>
    </source>
</reference>
<gene>
    <name evidence="14" type="ORF">SAMN04487993_1011126</name>
</gene>
<feature type="signal peptide" evidence="11">
    <location>
        <begin position="1"/>
        <end position="27"/>
    </location>
</feature>
<dbReference type="InterPro" id="IPR012910">
    <property type="entry name" value="Plug_dom"/>
</dbReference>